<evidence type="ECO:0000313" key="6">
    <source>
        <dbReference type="Proteomes" id="UP000886721"/>
    </source>
</evidence>
<keyword evidence="1" id="KW-0813">Transport</keyword>
<dbReference type="AlphaFoldDB" id="A0A9D1WXI2"/>
<dbReference type="GO" id="GO:0005886">
    <property type="term" value="C:plasma membrane"/>
    <property type="evidence" value="ECO:0007669"/>
    <property type="project" value="TreeGrafter"/>
</dbReference>
<dbReference type="Proteomes" id="UP000886721">
    <property type="component" value="Unassembled WGS sequence"/>
</dbReference>
<accession>A0A9D1WXI2</accession>
<evidence type="ECO:0000259" key="4">
    <source>
        <dbReference type="PROSITE" id="PS50893"/>
    </source>
</evidence>
<dbReference type="GO" id="GO:0022857">
    <property type="term" value="F:transmembrane transporter activity"/>
    <property type="evidence" value="ECO:0007669"/>
    <property type="project" value="TreeGrafter"/>
</dbReference>
<dbReference type="InterPro" id="IPR003593">
    <property type="entry name" value="AAA+_ATPase"/>
</dbReference>
<dbReference type="InterPro" id="IPR017911">
    <property type="entry name" value="MacB-like_ATP-bd"/>
</dbReference>
<dbReference type="InterPro" id="IPR027417">
    <property type="entry name" value="P-loop_NTPase"/>
</dbReference>
<dbReference type="InterPro" id="IPR003439">
    <property type="entry name" value="ABC_transporter-like_ATP-bd"/>
</dbReference>
<dbReference type="GO" id="GO:0016887">
    <property type="term" value="F:ATP hydrolysis activity"/>
    <property type="evidence" value="ECO:0007669"/>
    <property type="project" value="InterPro"/>
</dbReference>
<organism evidence="5 6">
    <name type="scientific">Candidatus Anaerostipes excrementavium</name>
    <dbReference type="NCBI Taxonomy" id="2838463"/>
    <lineage>
        <taxon>Bacteria</taxon>
        <taxon>Bacillati</taxon>
        <taxon>Bacillota</taxon>
        <taxon>Clostridia</taxon>
        <taxon>Lachnospirales</taxon>
        <taxon>Lachnospiraceae</taxon>
        <taxon>Anaerostipes</taxon>
    </lineage>
</organism>
<name>A0A9D1WXI2_9FIRM</name>
<evidence type="ECO:0000256" key="2">
    <source>
        <dbReference type="ARBA" id="ARBA00022741"/>
    </source>
</evidence>
<proteinExistence type="predicted"/>
<gene>
    <name evidence="5" type="ORF">H9735_11615</name>
</gene>
<comment type="caution">
    <text evidence="5">The sequence shown here is derived from an EMBL/GenBank/DDBJ whole genome shotgun (WGS) entry which is preliminary data.</text>
</comment>
<keyword evidence="2" id="KW-0547">Nucleotide-binding</keyword>
<dbReference type="SMART" id="SM00382">
    <property type="entry name" value="AAA"/>
    <property type="match status" value="1"/>
</dbReference>
<dbReference type="EMBL" id="DXEM01000034">
    <property type="protein sequence ID" value="HIX68752.1"/>
    <property type="molecule type" value="Genomic_DNA"/>
</dbReference>
<keyword evidence="3 5" id="KW-0067">ATP-binding</keyword>
<dbReference type="PANTHER" id="PTHR24220:SF692">
    <property type="entry name" value="ABC TRANSPORTER DOMAIN-CONTAINING PROTEIN"/>
    <property type="match status" value="1"/>
</dbReference>
<dbReference type="GO" id="GO:0098796">
    <property type="term" value="C:membrane protein complex"/>
    <property type="evidence" value="ECO:0007669"/>
    <property type="project" value="UniProtKB-ARBA"/>
</dbReference>
<reference evidence="5" key="1">
    <citation type="journal article" date="2021" name="PeerJ">
        <title>Extensive microbial diversity within the chicken gut microbiome revealed by metagenomics and culture.</title>
        <authorList>
            <person name="Gilroy R."/>
            <person name="Ravi A."/>
            <person name="Getino M."/>
            <person name="Pursley I."/>
            <person name="Horton D.L."/>
            <person name="Alikhan N.F."/>
            <person name="Baker D."/>
            <person name="Gharbi K."/>
            <person name="Hall N."/>
            <person name="Watson M."/>
            <person name="Adriaenssens E.M."/>
            <person name="Foster-Nyarko E."/>
            <person name="Jarju S."/>
            <person name="Secka A."/>
            <person name="Antonio M."/>
            <person name="Oren A."/>
            <person name="Chaudhuri R.R."/>
            <person name="La Ragione R."/>
            <person name="Hildebrand F."/>
            <person name="Pallen M.J."/>
        </authorList>
    </citation>
    <scope>NUCLEOTIDE SEQUENCE</scope>
    <source>
        <strain evidence="5">CHK191-13928</strain>
    </source>
</reference>
<evidence type="ECO:0000256" key="3">
    <source>
        <dbReference type="ARBA" id="ARBA00022840"/>
    </source>
</evidence>
<dbReference type="InterPro" id="IPR017871">
    <property type="entry name" value="ABC_transporter-like_CS"/>
</dbReference>
<evidence type="ECO:0000256" key="1">
    <source>
        <dbReference type="ARBA" id="ARBA00022448"/>
    </source>
</evidence>
<reference evidence="5" key="2">
    <citation type="submission" date="2021-04" db="EMBL/GenBank/DDBJ databases">
        <authorList>
            <person name="Gilroy R."/>
        </authorList>
    </citation>
    <scope>NUCLEOTIDE SEQUENCE</scope>
    <source>
        <strain evidence="5">CHK191-13928</strain>
    </source>
</reference>
<dbReference type="FunFam" id="3.40.50.300:FF:000032">
    <property type="entry name" value="Export ABC transporter ATP-binding protein"/>
    <property type="match status" value="1"/>
</dbReference>
<dbReference type="GO" id="GO:0005524">
    <property type="term" value="F:ATP binding"/>
    <property type="evidence" value="ECO:0007669"/>
    <property type="project" value="UniProtKB-KW"/>
</dbReference>
<evidence type="ECO:0000313" key="5">
    <source>
        <dbReference type="EMBL" id="HIX68752.1"/>
    </source>
</evidence>
<feature type="domain" description="ABC transporter" evidence="4">
    <location>
        <begin position="5"/>
        <end position="223"/>
    </location>
</feature>
<dbReference type="Pfam" id="PF00005">
    <property type="entry name" value="ABC_tran"/>
    <property type="match status" value="1"/>
</dbReference>
<dbReference type="PROSITE" id="PS00211">
    <property type="entry name" value="ABC_TRANSPORTER_1"/>
    <property type="match status" value="1"/>
</dbReference>
<sequence length="223" mass="24420">MSEILRSENLCKYYGAGENQVKAVDQANLSVNQGEFVAIVGKSGSGKSTLLHMLGGLDTPTSGTVWMKGKDIFSLKEDALSVFRRKKIGFIFQTFNLVSSINVWENIVLPIGLDGREPEQEFVQDIIRTLGIENKLENLPNTLSGGQQQRVAIARALASKPDIIFADEPTGNLDSKTSDEVIGLLKLSVEKYGQTLVMITHDDEIAQIADRILVIEDGKVAEL</sequence>
<dbReference type="Gene3D" id="3.40.50.300">
    <property type="entry name" value="P-loop containing nucleotide triphosphate hydrolases"/>
    <property type="match status" value="1"/>
</dbReference>
<dbReference type="CDD" id="cd03255">
    <property type="entry name" value="ABC_MJ0796_LolCDE_FtsE"/>
    <property type="match status" value="1"/>
</dbReference>
<dbReference type="PROSITE" id="PS50893">
    <property type="entry name" value="ABC_TRANSPORTER_2"/>
    <property type="match status" value="1"/>
</dbReference>
<dbReference type="PANTHER" id="PTHR24220">
    <property type="entry name" value="IMPORT ATP-BINDING PROTEIN"/>
    <property type="match status" value="1"/>
</dbReference>
<dbReference type="InterPro" id="IPR015854">
    <property type="entry name" value="ABC_transpr_LolD-like"/>
</dbReference>
<protein>
    <submittedName>
        <fullName evidence="5">ABC transporter ATP-binding protein</fullName>
    </submittedName>
</protein>
<dbReference type="SUPFAM" id="SSF52540">
    <property type="entry name" value="P-loop containing nucleoside triphosphate hydrolases"/>
    <property type="match status" value="1"/>
</dbReference>